<evidence type="ECO:0000256" key="8">
    <source>
        <dbReference type="ARBA" id="ARBA00023306"/>
    </source>
</evidence>
<evidence type="ECO:0000256" key="15">
    <source>
        <dbReference type="ARBA" id="ARBA00047527"/>
    </source>
</evidence>
<gene>
    <name evidence="17" type="primary">murA</name>
    <name evidence="17" type="ORF">LDC_1382</name>
</gene>
<sequence length="435" mass="47405">MPYLVINGGKKLSGEIVNQTAKNSAVAILCASAMIKGTTVLSDVPEIEEVYRIIELLKSIGVKVKKIGSKRYAINASGALTLSRIDRNASGKTRSSLFLIGALAARVRNFKLPKSGGCKLGERTIRPHVYALEKFGVKVMSYENYYEIKNAPRLKASKIVMYESGDTATENAIMGAVLAKGKSVIKMASANYMVQDLCYFLNKAGAKITGIGSTTLEIEGVAKLNPVTDYPIMPDPIVAMTYIAAGIVTGSKITVKNCPLDFLELELTKLEKMGQKFELKKVRLSKNGHFPVADISIMPSKLNALPDKIECRPFPGLNIDNLPLFVPILATAKGSSLVHDWPYENRAVSYLEIAKLGGKMMLLDPHRVMVEGPTNFTANEAICPPILRVAVVVLICMLAAKGKSILRNTYMIDRGYENLYGTLNRAGADIKIIKD</sequence>
<evidence type="ECO:0000256" key="2">
    <source>
        <dbReference type="ARBA" id="ARBA00004752"/>
    </source>
</evidence>
<keyword evidence="7" id="KW-0573">Peptidoglycan synthesis</keyword>
<keyword evidence="6" id="KW-0133">Cell shape</keyword>
<dbReference type="GO" id="GO:0071555">
    <property type="term" value="P:cell wall organization"/>
    <property type="evidence" value="ECO:0007669"/>
    <property type="project" value="UniProtKB-KW"/>
</dbReference>
<dbReference type="NCBIfam" id="NF006873">
    <property type="entry name" value="PRK09369.1"/>
    <property type="match status" value="1"/>
</dbReference>
<proteinExistence type="inferred from homology"/>
<evidence type="ECO:0000256" key="4">
    <source>
        <dbReference type="ARBA" id="ARBA00022618"/>
    </source>
</evidence>
<dbReference type="SUPFAM" id="SSF55205">
    <property type="entry name" value="EPT/RTPC-like"/>
    <property type="match status" value="1"/>
</dbReference>
<accession>D9PIM4</accession>
<dbReference type="GO" id="GO:0008760">
    <property type="term" value="F:UDP-N-acetylglucosamine 1-carboxyvinyltransferase activity"/>
    <property type="evidence" value="ECO:0007669"/>
    <property type="project" value="UniProtKB-EC"/>
</dbReference>
<keyword evidence="4" id="KW-0132">Cell division</keyword>
<evidence type="ECO:0000256" key="1">
    <source>
        <dbReference type="ARBA" id="ARBA00004496"/>
    </source>
</evidence>
<evidence type="ECO:0000313" key="17">
    <source>
        <dbReference type="EMBL" id="EFK96599.1"/>
    </source>
</evidence>
<dbReference type="GO" id="GO:0051301">
    <property type="term" value="P:cell division"/>
    <property type="evidence" value="ECO:0007669"/>
    <property type="project" value="UniProtKB-KW"/>
</dbReference>
<dbReference type="InterPro" id="IPR050068">
    <property type="entry name" value="MurA_subfamily"/>
</dbReference>
<dbReference type="GO" id="GO:0005737">
    <property type="term" value="C:cytoplasm"/>
    <property type="evidence" value="ECO:0007669"/>
    <property type="project" value="UniProtKB-SubCell"/>
</dbReference>
<dbReference type="InterPro" id="IPR001986">
    <property type="entry name" value="Enolpyruvate_Tfrase_dom"/>
</dbReference>
<dbReference type="GO" id="GO:0009252">
    <property type="term" value="P:peptidoglycan biosynthetic process"/>
    <property type="evidence" value="ECO:0007669"/>
    <property type="project" value="UniProtKB-KW"/>
</dbReference>
<evidence type="ECO:0000256" key="7">
    <source>
        <dbReference type="ARBA" id="ARBA00022984"/>
    </source>
</evidence>
<keyword evidence="3" id="KW-0963">Cytoplasm</keyword>
<evidence type="ECO:0000259" key="16">
    <source>
        <dbReference type="Pfam" id="PF00275"/>
    </source>
</evidence>
<name>D9PIM4_9ZZZZ</name>
<dbReference type="Pfam" id="PF00275">
    <property type="entry name" value="EPSP_synthase"/>
    <property type="match status" value="1"/>
</dbReference>
<reference evidence="17" key="2">
    <citation type="journal article" date="2011" name="Microb. Ecol.">
        <title>Taxonomic and Functional Metagenomic Profiling of the Microbial Community in the Anoxic Sediment of a Sub-saline Shallow Lake (Laguna de Carrizo, Central Spain).</title>
        <authorList>
            <person name="Ferrer M."/>
            <person name="Guazzaroni M.E."/>
            <person name="Richter M."/>
            <person name="Garcia-Salamanca A."/>
            <person name="Yarza P."/>
            <person name="Suarez-Suarez A."/>
            <person name="Solano J."/>
            <person name="Alcaide M."/>
            <person name="van Dillewijn P."/>
            <person name="Molina-Henares M.A."/>
            <person name="Lopez-Cortes N."/>
            <person name="Al-Ramahi Y."/>
            <person name="Guerrero C."/>
            <person name="Acosta A."/>
            <person name="de Eugenio L.I."/>
            <person name="Martinez V."/>
            <person name="Marques S."/>
            <person name="Rojo F."/>
            <person name="Santero E."/>
            <person name="Genilloud O."/>
            <person name="Perez-Perez J."/>
            <person name="Rossello-Mora R."/>
            <person name="Ramos J.L."/>
        </authorList>
    </citation>
    <scope>NUCLEOTIDE SEQUENCE</scope>
</reference>
<dbReference type="InterPro" id="IPR036968">
    <property type="entry name" value="Enolpyruvate_Tfrase_sf"/>
</dbReference>
<dbReference type="AlphaFoldDB" id="D9PIM4"/>
<keyword evidence="9" id="KW-0961">Cell wall biogenesis/degradation</keyword>
<dbReference type="GO" id="GO:0008360">
    <property type="term" value="P:regulation of cell shape"/>
    <property type="evidence" value="ECO:0007669"/>
    <property type="project" value="UniProtKB-KW"/>
</dbReference>
<dbReference type="PANTHER" id="PTHR43783:SF1">
    <property type="entry name" value="UDP-N-ACETYLGLUCOSAMINE 1-CARBOXYVINYLTRANSFERASE"/>
    <property type="match status" value="1"/>
</dbReference>
<keyword evidence="5 17" id="KW-0808">Transferase</keyword>
<evidence type="ECO:0000256" key="5">
    <source>
        <dbReference type="ARBA" id="ARBA00022679"/>
    </source>
</evidence>
<feature type="domain" description="Enolpyruvate transferase" evidence="16">
    <location>
        <begin position="7"/>
        <end position="421"/>
    </location>
</feature>
<evidence type="ECO:0000256" key="3">
    <source>
        <dbReference type="ARBA" id="ARBA00022490"/>
    </source>
</evidence>
<evidence type="ECO:0000256" key="10">
    <source>
        <dbReference type="ARBA" id="ARBA00038367"/>
    </source>
</evidence>
<evidence type="ECO:0000256" key="11">
    <source>
        <dbReference type="ARBA" id="ARBA00039108"/>
    </source>
</evidence>
<dbReference type="Gene3D" id="3.65.10.10">
    <property type="entry name" value="Enolpyruvate transferase domain"/>
    <property type="match status" value="2"/>
</dbReference>
<evidence type="ECO:0000256" key="9">
    <source>
        <dbReference type="ARBA" id="ARBA00023316"/>
    </source>
</evidence>
<comment type="similarity">
    <text evidence="10">Belongs to the EPSP synthase family. MurA subfamily.</text>
</comment>
<reference evidence="17" key="1">
    <citation type="submission" date="2010-07" db="EMBL/GenBank/DDBJ databases">
        <authorList>
            <consortium name="CONSOLIDER consortium CSD2007-00005"/>
            <person name="Guazzaroni M.-E."/>
            <person name="Richter M."/>
            <person name="Garcia-Salamanca A."/>
            <person name="Yarza P."/>
            <person name="Ferrer M."/>
        </authorList>
    </citation>
    <scope>NUCLEOTIDE SEQUENCE</scope>
</reference>
<comment type="catalytic activity">
    <reaction evidence="15">
        <text>phosphoenolpyruvate + UDP-N-acetyl-alpha-D-glucosamine = UDP-N-acetyl-3-O-(1-carboxyvinyl)-alpha-D-glucosamine + phosphate</text>
        <dbReference type="Rhea" id="RHEA:18681"/>
        <dbReference type="ChEBI" id="CHEBI:43474"/>
        <dbReference type="ChEBI" id="CHEBI:57705"/>
        <dbReference type="ChEBI" id="CHEBI:58702"/>
        <dbReference type="ChEBI" id="CHEBI:68483"/>
        <dbReference type="EC" id="2.5.1.7"/>
    </reaction>
</comment>
<comment type="caution">
    <text evidence="17">The sequence shown here is derived from an EMBL/GenBank/DDBJ whole genome shotgun (WGS) entry which is preliminary data.</text>
</comment>
<comment type="subcellular location">
    <subcellularLocation>
        <location evidence="1">Cytoplasm</location>
    </subcellularLocation>
</comment>
<protein>
    <recommendedName>
        <fullName evidence="12">UDP-N-acetylglucosamine 1-carboxyvinyltransferase</fullName>
        <ecNumber evidence="11">2.5.1.7</ecNumber>
    </recommendedName>
    <alternativeName>
        <fullName evidence="13">Enoylpyruvate transferase</fullName>
    </alternativeName>
    <alternativeName>
        <fullName evidence="14">UDP-N-acetylglucosamine enolpyruvyl transferase</fullName>
    </alternativeName>
</protein>
<evidence type="ECO:0000256" key="13">
    <source>
        <dbReference type="ARBA" id="ARBA00042443"/>
    </source>
</evidence>
<comment type="pathway">
    <text evidence="2">Cell wall biogenesis; peptidoglycan biosynthesis.</text>
</comment>
<evidence type="ECO:0000256" key="6">
    <source>
        <dbReference type="ARBA" id="ARBA00022960"/>
    </source>
</evidence>
<dbReference type="EMBL" id="ADZX01000440">
    <property type="protein sequence ID" value="EFK96599.1"/>
    <property type="molecule type" value="Genomic_DNA"/>
</dbReference>
<keyword evidence="8" id="KW-0131">Cell cycle</keyword>
<evidence type="ECO:0000256" key="14">
    <source>
        <dbReference type="ARBA" id="ARBA00042842"/>
    </source>
</evidence>
<dbReference type="PANTHER" id="PTHR43783">
    <property type="entry name" value="UDP-N-ACETYLGLUCOSAMINE 1-CARBOXYVINYLTRANSFERASE"/>
    <property type="match status" value="1"/>
</dbReference>
<dbReference type="EC" id="2.5.1.7" evidence="11"/>
<dbReference type="InterPro" id="IPR013792">
    <property type="entry name" value="RNA3'P_cycl/enolpyr_Trfase_a/b"/>
</dbReference>
<organism evidence="17">
    <name type="scientific">sediment metagenome</name>
    <dbReference type="NCBI Taxonomy" id="749907"/>
    <lineage>
        <taxon>unclassified sequences</taxon>
        <taxon>metagenomes</taxon>
        <taxon>ecological metagenomes</taxon>
    </lineage>
</organism>
<evidence type="ECO:0000256" key="12">
    <source>
        <dbReference type="ARBA" id="ARBA00039754"/>
    </source>
</evidence>